<reference evidence="1 2" key="1">
    <citation type="submission" date="2018-10" db="EMBL/GenBank/DDBJ databases">
        <title>Isolation of pseudouridimycin from Streptomyces albus DSM 40763.</title>
        <authorList>
            <person name="Rosenqvist P."/>
            <person name="Metsae-Ketelae M."/>
            <person name="Virta P."/>
        </authorList>
    </citation>
    <scope>NUCLEOTIDE SEQUENCE [LARGE SCALE GENOMIC DNA]</scope>
    <source>
        <strain evidence="1 2">DSM 40763</strain>
    </source>
</reference>
<protein>
    <recommendedName>
        <fullName evidence="3">Nucleoside 2-deoxyribosyltransferase</fullName>
    </recommendedName>
</protein>
<proteinExistence type="predicted"/>
<dbReference type="GeneID" id="75186123"/>
<dbReference type="Pfam" id="PF15891">
    <property type="entry name" value="Nuc_deoxyri_tr2"/>
    <property type="match status" value="1"/>
</dbReference>
<dbReference type="InterPro" id="IPR039470">
    <property type="entry name" value="Nuc_deoxyri_tr2"/>
</dbReference>
<accession>A0A8H1L9E0</accession>
<dbReference type="AlphaFoldDB" id="A0A8H1L9E0"/>
<dbReference type="Proteomes" id="UP000298111">
    <property type="component" value="Unassembled WGS sequence"/>
</dbReference>
<organism evidence="1 2">
    <name type="scientific">Streptomyces albus</name>
    <dbReference type="NCBI Taxonomy" id="1888"/>
    <lineage>
        <taxon>Bacteria</taxon>
        <taxon>Bacillati</taxon>
        <taxon>Actinomycetota</taxon>
        <taxon>Actinomycetes</taxon>
        <taxon>Kitasatosporales</taxon>
        <taxon>Streptomycetaceae</taxon>
        <taxon>Streptomyces</taxon>
    </lineage>
</organism>
<evidence type="ECO:0000313" key="1">
    <source>
        <dbReference type="EMBL" id="TGG78422.1"/>
    </source>
</evidence>
<dbReference type="EMBL" id="RCIY01000087">
    <property type="protein sequence ID" value="TGG78422.1"/>
    <property type="molecule type" value="Genomic_DNA"/>
</dbReference>
<gene>
    <name evidence="1" type="ORF">D8771_24760</name>
</gene>
<sequence>MTKSLRSPHHVAPAPRRTRPEALYFEAPTYYRPQPADPPAVFLAGGITGVERWHDHAVEVLQAAAEPLVVINPNRVRFPIDDPGAAWEQVSWEQHHLHLPTVMSLFWFPACDPAVTTQPIAMFELGQALGEGRRIVVGAHPDFPRAPDVHMLCQLARPGQVVFSDLDHVLQAVLSQCAGVQ</sequence>
<evidence type="ECO:0000313" key="2">
    <source>
        <dbReference type="Proteomes" id="UP000298111"/>
    </source>
</evidence>
<dbReference type="RefSeq" id="WP_135567430.1">
    <property type="nucleotide sequence ID" value="NZ_CP103061.1"/>
</dbReference>
<comment type="caution">
    <text evidence="1">The sequence shown here is derived from an EMBL/GenBank/DDBJ whole genome shotgun (WGS) entry which is preliminary data.</text>
</comment>
<dbReference type="Gene3D" id="3.40.50.450">
    <property type="match status" value="1"/>
</dbReference>
<name>A0A8H1L9E0_9ACTN</name>
<evidence type="ECO:0008006" key="3">
    <source>
        <dbReference type="Google" id="ProtNLM"/>
    </source>
</evidence>